<evidence type="ECO:0000256" key="1">
    <source>
        <dbReference type="ARBA" id="ARBA00004613"/>
    </source>
</evidence>
<dbReference type="NCBIfam" id="TIGR03696">
    <property type="entry name" value="Rhs_assc_core"/>
    <property type="match status" value="1"/>
</dbReference>
<proteinExistence type="predicted"/>
<dbReference type="EMBL" id="UPHP01000039">
    <property type="protein sequence ID" value="VBA36897.1"/>
    <property type="molecule type" value="Genomic_DNA"/>
</dbReference>
<keyword evidence="9" id="KW-0328">Glycosyltransferase</keyword>
<dbReference type="Pfam" id="PF12256">
    <property type="entry name" value="TcdB_toxin_midN"/>
    <property type="match status" value="1"/>
</dbReference>
<gene>
    <name evidence="9" type="primary">spvB</name>
    <name evidence="9" type="ORF">LAUMK136_01635</name>
</gene>
<comment type="subcellular location">
    <subcellularLocation>
        <location evidence="1">Secreted</location>
    </subcellularLocation>
</comment>
<keyword evidence="3" id="KW-0732">Signal</keyword>
<evidence type="ECO:0000259" key="8">
    <source>
        <dbReference type="Pfam" id="PF12256"/>
    </source>
</evidence>
<feature type="transmembrane region" description="Helical" evidence="6">
    <location>
        <begin position="2554"/>
        <end position="2575"/>
    </location>
</feature>
<dbReference type="InterPro" id="IPR050708">
    <property type="entry name" value="T6SS_VgrG/RHS"/>
</dbReference>
<dbReference type="InterPro" id="IPR028994">
    <property type="entry name" value="Integrin_alpha_N"/>
</dbReference>
<dbReference type="InterPro" id="IPR022044">
    <property type="entry name" value="TcdB_toxin_mid/C"/>
</dbReference>
<evidence type="ECO:0000313" key="9">
    <source>
        <dbReference type="EMBL" id="VBA36897.1"/>
    </source>
</evidence>
<dbReference type="InterPro" id="IPR003284">
    <property type="entry name" value="Sal_SpvB"/>
</dbReference>
<keyword evidence="4" id="KW-0843">Virulence</keyword>
<dbReference type="Proteomes" id="UP000273307">
    <property type="component" value="Unassembled WGS sequence"/>
</dbReference>
<keyword evidence="10" id="KW-1185">Reference proteome</keyword>
<name>A0A498PVF2_9MYCO</name>
<keyword evidence="9" id="KW-0808">Transferase</keyword>
<reference evidence="9 10" key="1">
    <citation type="submission" date="2018-09" db="EMBL/GenBank/DDBJ databases">
        <authorList>
            <person name="Tagini F."/>
        </authorList>
    </citation>
    <scope>NUCLEOTIDE SEQUENCE [LARGE SCALE GENOMIC DNA]</scope>
    <source>
        <strain evidence="9 10">MK136</strain>
    </source>
</reference>
<feature type="transmembrane region" description="Helical" evidence="6">
    <location>
        <begin position="2612"/>
        <end position="2630"/>
    </location>
</feature>
<evidence type="ECO:0000256" key="2">
    <source>
        <dbReference type="ARBA" id="ARBA00022525"/>
    </source>
</evidence>
<sequence length="2631" mass="284214">MAQPLTEQSNAAAAPLALPKGGGAIRGIGEKFGANPVTGTGSLSIPIPASPGRDGFGPSLTLTYDSGSGNGPFGFGWTLRLASITRRTDRGLPRYRDAAESDVFILADTEDLVPVLTDAGTRFEDRASAPGYVIHRYRPRLEGLFARIERWTRRSDGDVHWRSFSRDNVLTIYGRDDRSRIRDPADRRRIFSWLVSETRDDRGNGILFDYVAENGAGVPLEQVHERNRGSRADAARSANRYLKRVRYANRTTLLDENGDRPTDLTQANIDSTVWMMEVVFDYDEGHFETLPPAPGVPAREQHTLVRASPQPAHAWAPRPDPFSTFRPGFEVRTVRRCRRALVFHHIPDVAGMAEPARPGYDGLVAATHFDYNDLDLPASVAVEHAHDGSTRYGSFLCAVTQSGYRHADAPGTELEQSLPPVELRYSRPAIQEAVRQLDAEDIADLPAGLDARRRLVDLDGEGLPGILADEAGWWYYKANLGEGQFGSAAVVSSQPRSGRDRLIDLDGDGRPALVCLDGPVPGYYERAPGAGWENLRAFERLPALVWDDPALRFVDVDGDGRPDVLVTEDEALAWYPFLGDEGFGDRVRVPAALNEELGPRVVLADALESIQLADMSGDGLADIVRIRNGDVCYWPNLGYGRFGAKITLDDVAPFDDAEAFDQRRIRLADIDGSGTTDLIYLADDGIRLYFNRSGNSLSEARPLPPLPHLDDVVNVMAADLLGNGTACLVWSSSLPGDAGAPIRYLDLMGGAKPHLLVATTNNMGAETRVEYAPSTRFYLADKRAGAPWPLPLPFPVHVVERIVVVDHISGNRYGTRFAYHYGYFDVVEREFRGFAKVDQWDSEAFAALDPAGAAPVAANLEASAQVPPAHTVTWFHTGQWERRAEFDAALARDYYGQPQLGEPVVPAGLTVDEEREARRALKGSLLRREVYGLDGTGRQPHPYSVTESISTVRCLQRRAGNRRAVFHTAPRETITLHYEREPDDPRVQHDLTLEVDDHGNVVRAAQVVYARATPDAELPPEEQAAQAAVRVLLAEIRMTEPLSEPGTYREPVPCEQRRYELAGIPPPAPATRYGVDDLARRTAQATEIPFEATPTGATPQKRLVDHRRAYFRRDDLSGPAPLGSTGRRALLHQRYALALTPGLVDQVYGTKVSAALLDGPGGYAHPDGHPGYWTSSTRELLSPGATDNPAQEFAYARAHFFRPLRLRDPFHTAATSTESFTVLDAHDLLVAETRDALGNTTRAVGLDYRVLRPSRLADPNGNISAVAYDAFGVVAGSAVMGKPAPAPVEGDTLGGFVADPTPAQLQDLLADPRGPLAATLLAGATTRTIVDRNAFRRTPAGPPVTVTIVREIHVSDLPAGAASPLQVRLAYSDGLGRQVQTKAQARAGPVAQRDAAGAVIVGADGQPVLTATDADPRWVASGWTVYNNKGFAVRQYQPFYTDRHQFEFDVRVGVSPITFYDPLGRTVGVLHPDHTWQKTVVGAWRSESWDANDTVALVGAADDDVGGFFERLPAAAHVPTWAALRTDPALAAARWPDAGDRAAQRRAAEQAMIHAATPTVAHSDSLGRAVLTVVTNRYKYSDAAPADPPTERTYRNRDVLDILGRRRAVIDARGRTVLRAAFDLQGNRIHEASMEAGARWSLTDAIGGALVSWDDKGRRFTTRYDVLRRPTGTVLNDGGADVLVADTVYGESRPDPQAANLRGRAVELRDQSGSVTTDRFDFAGNPLRVERALVTDYRSVIDWSGAVGLENERYLSATRFDALNRPIQVIAPHSNQPGAAVKVLQQQYDQGSLLRRLDVWIDESDEPPALLDPASADVPALADVRYDAQGRRTQVDRGNGVRTSARYDPLTQRLAALQIRRNPAAFADCPDPPPAGWPGCQLQNQRFVHDPSGNVAAVRDLAQQAIFFRNRRVTADSDYTYDAFYRLIEATGREHIGQAAPSPTTYNDVARLRIPHPADGNAMARYLERYTYDDVGNLQAVAHVGTDPANPGWTRTYAYAETSLLEPAQHNNRLTSTTVDGVTDVYEYDEHGDTLKMPQLQAMQWDFGDRLRMTRRQAVNAGDADGTAHAGERTYYVYGAGGERSRKITETAVGAVVQDRIQLGGVEILRRAGPSPLTQETLHIPDGSATLAIVEMTLSGGPPGAPKHLVRHQVRDQLGSAAVELDDQARIISFEEYTPYGATTYQAVRNQTETPKRFRFLGAERDEESGLQHLGARYYAPWLGRFVSCDPMGIEGGTCLYAYSRGNPVSRKDPGGMGDEPTAAGGITITSGGGVSAGPFVVNRDPSKYVVAFGPGMGYMDRAEHNTGLIPLNIQDKYNWGRPGTGPPAFFPSGPELEKQFQIPNSEGQRRDLYPMFSALMTEEALEGKVASTVHFDMRKVTPTPKMPPLVPGDPEASTPGYSWADFHSSAEARRVLAHLADTAPGDRKVDIFIEHEDGISIIRKGSGAVEGAPLPQRLAKFVPNLNNSGTRGSGGGTGTAPTGGSAPGGGSKGGGSRGGPSLGQRVGGAVAGAARVAIPGVVETEAVVGSSALLAYGLGYHTAAATLLTVAEAVPVVAAAGAGGALAGLAARNAAKEYLGATQQEADTIGLLAAVGVGAAIGSVIPGVGTAVGAAIGAAVAGIAYLFSIW</sequence>
<evidence type="ECO:0000256" key="3">
    <source>
        <dbReference type="ARBA" id="ARBA00022729"/>
    </source>
</evidence>
<feature type="compositionally biased region" description="Gly residues" evidence="5">
    <location>
        <begin position="2486"/>
        <end position="2505"/>
    </location>
</feature>
<feature type="domain" description="Insecticide toxin TcdB middle/N-terminal" evidence="8">
    <location>
        <begin position="713"/>
        <end position="843"/>
    </location>
</feature>
<dbReference type="Pfam" id="PF13517">
    <property type="entry name" value="FG-GAP_3"/>
    <property type="match status" value="1"/>
</dbReference>
<dbReference type="Pfam" id="PF12255">
    <property type="entry name" value="TcdB_toxin_midC"/>
    <property type="match status" value="1"/>
</dbReference>
<evidence type="ECO:0000256" key="6">
    <source>
        <dbReference type="SAM" id="Phobius"/>
    </source>
</evidence>
<keyword evidence="2" id="KW-0964">Secreted</keyword>
<accession>A0A498PVF2</accession>
<dbReference type="GO" id="GO:0106274">
    <property type="term" value="F:NAD+-protein-arginine ADP-ribosyltransferase activity"/>
    <property type="evidence" value="ECO:0007669"/>
    <property type="project" value="UniProtKB-EC"/>
</dbReference>
<dbReference type="PANTHER" id="PTHR32305">
    <property type="match status" value="1"/>
</dbReference>
<feature type="domain" description="Insecticide toxin TcdB middle/C-terminal" evidence="7">
    <location>
        <begin position="917"/>
        <end position="1022"/>
    </location>
</feature>
<keyword evidence="6" id="KW-0472">Membrane</keyword>
<dbReference type="PANTHER" id="PTHR32305:SF15">
    <property type="entry name" value="PROTEIN RHSA-RELATED"/>
    <property type="match status" value="1"/>
</dbReference>
<dbReference type="Gene3D" id="2.180.10.10">
    <property type="entry name" value="RHS repeat-associated core"/>
    <property type="match status" value="1"/>
</dbReference>
<dbReference type="GO" id="GO:0005737">
    <property type="term" value="C:cytoplasm"/>
    <property type="evidence" value="ECO:0007669"/>
    <property type="project" value="InterPro"/>
</dbReference>
<dbReference type="OrthoDB" id="9765204at2"/>
<dbReference type="SUPFAM" id="SSF69318">
    <property type="entry name" value="Integrin alpha N-terminal domain"/>
    <property type="match status" value="1"/>
</dbReference>
<dbReference type="GO" id="GO:0005576">
    <property type="term" value="C:extracellular region"/>
    <property type="evidence" value="ECO:0007669"/>
    <property type="project" value="UniProtKB-SubCell"/>
</dbReference>
<protein>
    <submittedName>
        <fullName evidence="9">Mono(ADP-ribosyl)transferase SpvB</fullName>
        <ecNumber evidence="9">2.4.2.31</ecNumber>
    </submittedName>
</protein>
<keyword evidence="6" id="KW-1133">Transmembrane helix</keyword>
<dbReference type="Pfam" id="PF03534">
    <property type="entry name" value="SpvB"/>
    <property type="match status" value="1"/>
</dbReference>
<feature type="region of interest" description="Disordered" evidence="5">
    <location>
        <begin position="2464"/>
        <end position="2505"/>
    </location>
</feature>
<dbReference type="PRINTS" id="PR00394">
    <property type="entry name" value="RHSPROTEIN"/>
</dbReference>
<dbReference type="InterPro" id="IPR022045">
    <property type="entry name" value="TcdB_toxin_mid/N"/>
</dbReference>
<evidence type="ECO:0000259" key="7">
    <source>
        <dbReference type="Pfam" id="PF12255"/>
    </source>
</evidence>
<dbReference type="EC" id="2.4.2.31" evidence="9"/>
<dbReference type="InterPro" id="IPR013517">
    <property type="entry name" value="FG-GAP"/>
</dbReference>
<evidence type="ECO:0000313" key="10">
    <source>
        <dbReference type="Proteomes" id="UP000273307"/>
    </source>
</evidence>
<organism evidence="9 10">
    <name type="scientific">Mycobacterium attenuatum</name>
    <dbReference type="NCBI Taxonomy" id="2341086"/>
    <lineage>
        <taxon>Bacteria</taxon>
        <taxon>Bacillati</taxon>
        <taxon>Actinomycetota</taxon>
        <taxon>Actinomycetes</taxon>
        <taxon>Mycobacteriales</taxon>
        <taxon>Mycobacteriaceae</taxon>
        <taxon>Mycobacterium</taxon>
    </lineage>
</organism>
<keyword evidence="6" id="KW-0812">Transmembrane</keyword>
<evidence type="ECO:0000256" key="4">
    <source>
        <dbReference type="ARBA" id="ARBA00023026"/>
    </source>
</evidence>
<feature type="transmembrane region" description="Helical" evidence="6">
    <location>
        <begin position="2587"/>
        <end position="2606"/>
    </location>
</feature>
<dbReference type="RefSeq" id="WP_122525240.1">
    <property type="nucleotide sequence ID" value="NZ_UPHP01000039.1"/>
</dbReference>
<dbReference type="InterPro" id="IPR022385">
    <property type="entry name" value="Rhs_assc_core"/>
</dbReference>
<evidence type="ECO:0000256" key="5">
    <source>
        <dbReference type="SAM" id="MobiDB-lite"/>
    </source>
</evidence>